<evidence type="ECO:0000256" key="1">
    <source>
        <dbReference type="ARBA" id="ARBA00022679"/>
    </source>
</evidence>
<dbReference type="InterPro" id="IPR027417">
    <property type="entry name" value="P-loop_NTPase"/>
</dbReference>
<name>A0A5P9NHG6_9GAMM</name>
<feature type="repeat" description="TPR" evidence="2">
    <location>
        <begin position="121"/>
        <end position="154"/>
    </location>
</feature>
<organism evidence="3 4">
    <name type="scientific">Halioglobus maricola</name>
    <dbReference type="NCBI Taxonomy" id="2601894"/>
    <lineage>
        <taxon>Bacteria</taxon>
        <taxon>Pseudomonadati</taxon>
        <taxon>Pseudomonadota</taxon>
        <taxon>Gammaproteobacteria</taxon>
        <taxon>Cellvibrionales</taxon>
        <taxon>Halieaceae</taxon>
        <taxon>Halioglobus</taxon>
    </lineage>
</organism>
<feature type="repeat" description="TPR" evidence="2">
    <location>
        <begin position="87"/>
        <end position="120"/>
    </location>
</feature>
<dbReference type="KEGG" id="halc:EY643_06015"/>
<dbReference type="InterPro" id="IPR026634">
    <property type="entry name" value="TPST-like"/>
</dbReference>
<dbReference type="Gene3D" id="1.25.40.10">
    <property type="entry name" value="Tetratricopeptide repeat domain"/>
    <property type="match status" value="1"/>
</dbReference>
<dbReference type="Proteomes" id="UP000326287">
    <property type="component" value="Chromosome"/>
</dbReference>
<dbReference type="InterPro" id="IPR019734">
    <property type="entry name" value="TPR_rpt"/>
</dbReference>
<keyword evidence="2" id="KW-0802">TPR repeat</keyword>
<dbReference type="SUPFAM" id="SSF52540">
    <property type="entry name" value="P-loop containing nucleoside triphosphate hydrolases"/>
    <property type="match status" value="1"/>
</dbReference>
<evidence type="ECO:0000313" key="4">
    <source>
        <dbReference type="Proteomes" id="UP000326287"/>
    </source>
</evidence>
<dbReference type="SUPFAM" id="SSF48452">
    <property type="entry name" value="TPR-like"/>
    <property type="match status" value="1"/>
</dbReference>
<keyword evidence="4" id="KW-1185">Reference proteome</keyword>
<dbReference type="PROSITE" id="PS50005">
    <property type="entry name" value="TPR"/>
    <property type="match status" value="2"/>
</dbReference>
<dbReference type="PANTHER" id="PTHR12788">
    <property type="entry name" value="PROTEIN-TYROSINE SULFOTRANSFERASE 2"/>
    <property type="match status" value="1"/>
</dbReference>
<sequence length="502" mass="56384">MQEAWQACTALQSDHKGSGRAWDVSSRVALAMGGRQAALQCSERAVHLKPDSFAFLSQQAQCLLVLNRQADSAAITDKLSGVTLDHAVQFDTLGNLYSQLNSHAKALGCFEQAVALEPANPHFHFNRALILQSMGELTEAEQAFDRVIDLEPDLAEAWLHRSRLRTQRQESNHVNELAVALGRPELSWREEMNLRYALAKEHEDLGQYDESFAELGRASRLRRGHMKHDAVADLRAIDGIIDAFGASYFSVEHIGANTRAPIFIVGLPRTGTTLVERIIGAHSEVIAAGELNNFAECLGVQLAAQKPTDRLDFIRRAAGVDHASLGEAYIESTRHLAGNSARFIDKLPLNFLYCGLIHRAMPNAKIVHLSRHPMDTCYAIYKTLFKQAYPFSYELLELGNYYLSYCKLMAHWRQMMPGAIYDVSYERLVSNPEYETRQLIQACGLEWEDRCLQFHKSSAPSMTASLAQVRKPMYTSSVGRWQQYRDGLRPLEDLFLSEGLNL</sequence>
<proteinExistence type="predicted"/>
<reference evidence="3 4" key="1">
    <citation type="submission" date="2019-02" db="EMBL/GenBank/DDBJ databases">
        <authorList>
            <person name="Li S.-H."/>
        </authorList>
    </citation>
    <scope>NUCLEOTIDE SEQUENCE [LARGE SCALE GENOMIC DNA]</scope>
    <source>
        <strain evidence="3 4">IMCC14385</strain>
    </source>
</reference>
<dbReference type="InterPro" id="IPR011990">
    <property type="entry name" value="TPR-like_helical_dom_sf"/>
</dbReference>
<dbReference type="PANTHER" id="PTHR12788:SF10">
    <property type="entry name" value="PROTEIN-TYROSINE SULFOTRANSFERASE"/>
    <property type="match status" value="1"/>
</dbReference>
<dbReference type="SMART" id="SM00028">
    <property type="entry name" value="TPR"/>
    <property type="match status" value="3"/>
</dbReference>
<protein>
    <submittedName>
        <fullName evidence="3">Sulfotransferase family protein</fullName>
    </submittedName>
</protein>
<evidence type="ECO:0000256" key="2">
    <source>
        <dbReference type="PROSITE-ProRule" id="PRU00339"/>
    </source>
</evidence>
<evidence type="ECO:0000313" key="3">
    <source>
        <dbReference type="EMBL" id="QFU75241.1"/>
    </source>
</evidence>
<dbReference type="EMBL" id="CP036422">
    <property type="protein sequence ID" value="QFU75241.1"/>
    <property type="molecule type" value="Genomic_DNA"/>
</dbReference>
<gene>
    <name evidence="3" type="ORF">EY643_06015</name>
</gene>
<dbReference type="Gene3D" id="3.40.50.300">
    <property type="entry name" value="P-loop containing nucleotide triphosphate hydrolases"/>
    <property type="match status" value="1"/>
</dbReference>
<dbReference type="GO" id="GO:0008476">
    <property type="term" value="F:protein-tyrosine sulfotransferase activity"/>
    <property type="evidence" value="ECO:0007669"/>
    <property type="project" value="InterPro"/>
</dbReference>
<dbReference type="Pfam" id="PF13371">
    <property type="entry name" value="TPR_9"/>
    <property type="match status" value="1"/>
</dbReference>
<dbReference type="Pfam" id="PF13469">
    <property type="entry name" value="Sulfotransfer_3"/>
    <property type="match status" value="1"/>
</dbReference>
<accession>A0A5P9NHG6</accession>
<keyword evidence="1 3" id="KW-0808">Transferase</keyword>
<dbReference type="AlphaFoldDB" id="A0A5P9NHG6"/>